<feature type="active site" description="Charge relay system" evidence="5">
    <location>
        <position position="288"/>
    </location>
</feature>
<dbReference type="GO" id="GO:0004252">
    <property type="term" value="F:serine-type endopeptidase activity"/>
    <property type="evidence" value="ECO:0007669"/>
    <property type="project" value="UniProtKB-UniRule"/>
</dbReference>
<feature type="active site" description="Charge relay system" evidence="5">
    <location>
        <position position="592"/>
    </location>
</feature>
<feature type="compositionally biased region" description="Pro residues" evidence="6">
    <location>
        <begin position="48"/>
        <end position="60"/>
    </location>
</feature>
<reference evidence="9 10" key="1">
    <citation type="submission" date="2017-11" db="EMBL/GenBank/DDBJ databases">
        <title>Evolution of Phototrophy in the Chloroflexi Phylum Driven by Horizontal Gene Transfer.</title>
        <authorList>
            <person name="Ward L.M."/>
            <person name="Hemp J."/>
            <person name="Shih P.M."/>
            <person name="Mcglynn S.E."/>
            <person name="Fischer W."/>
        </authorList>
    </citation>
    <scope>NUCLEOTIDE SEQUENCE [LARGE SCALE GENOMIC DNA]</scope>
    <source>
        <strain evidence="9">CP2_2F</strain>
    </source>
</reference>
<feature type="signal peptide" evidence="7">
    <location>
        <begin position="1"/>
        <end position="29"/>
    </location>
</feature>
<feature type="chain" id="PRO_5014721450" description="Peptidase S8/S53 domain-containing protein" evidence="7">
    <location>
        <begin position="30"/>
        <end position="803"/>
    </location>
</feature>
<keyword evidence="7" id="KW-0732">Signal</keyword>
<feature type="region of interest" description="Disordered" evidence="6">
    <location>
        <begin position="554"/>
        <end position="577"/>
    </location>
</feature>
<dbReference type="InterPro" id="IPR015500">
    <property type="entry name" value="Peptidase_S8_subtilisin-rel"/>
</dbReference>
<protein>
    <recommendedName>
        <fullName evidence="8">Peptidase S8/S53 domain-containing protein</fullName>
    </recommendedName>
</protein>
<dbReference type="Pfam" id="PF00082">
    <property type="entry name" value="Peptidase_S8"/>
    <property type="match status" value="2"/>
</dbReference>
<organism evidence="9 10">
    <name type="scientific">Candidatus Thermofonsia Clade 1 bacterium</name>
    <dbReference type="NCBI Taxonomy" id="2364210"/>
    <lineage>
        <taxon>Bacteria</taxon>
        <taxon>Bacillati</taxon>
        <taxon>Chloroflexota</taxon>
        <taxon>Candidatus Thermofontia</taxon>
        <taxon>Candidatus Thermofonsia Clade 1</taxon>
    </lineage>
</organism>
<dbReference type="InterPro" id="IPR000209">
    <property type="entry name" value="Peptidase_S8/S53_dom"/>
</dbReference>
<comment type="caution">
    <text evidence="9">The sequence shown here is derived from an EMBL/GenBank/DDBJ whole genome shotgun (WGS) entry which is preliminary data.</text>
</comment>
<feature type="compositionally biased region" description="Low complexity" evidence="6">
    <location>
        <begin position="29"/>
        <end position="41"/>
    </location>
</feature>
<dbReference type="PANTHER" id="PTHR43806:SF11">
    <property type="entry name" value="CEREVISIN-RELATED"/>
    <property type="match status" value="1"/>
</dbReference>
<evidence type="ECO:0000256" key="1">
    <source>
        <dbReference type="ARBA" id="ARBA00011073"/>
    </source>
</evidence>
<evidence type="ECO:0000256" key="2">
    <source>
        <dbReference type="ARBA" id="ARBA00022670"/>
    </source>
</evidence>
<dbReference type="SUPFAM" id="SSF52743">
    <property type="entry name" value="Subtilisin-like"/>
    <property type="match status" value="1"/>
</dbReference>
<feature type="active site" description="Charge relay system" evidence="5">
    <location>
        <position position="322"/>
    </location>
</feature>
<feature type="domain" description="Peptidase S8/S53" evidence="8">
    <location>
        <begin position="528"/>
        <end position="640"/>
    </location>
</feature>
<dbReference type="InterPro" id="IPR023828">
    <property type="entry name" value="Peptidase_S8_Ser-AS"/>
</dbReference>
<dbReference type="Proteomes" id="UP000228921">
    <property type="component" value="Unassembled WGS sequence"/>
</dbReference>
<dbReference type="Gene3D" id="3.40.50.200">
    <property type="entry name" value="Peptidase S8/S53 domain"/>
    <property type="match status" value="2"/>
</dbReference>
<dbReference type="AlphaFoldDB" id="A0A2M8P1K3"/>
<keyword evidence="3 5" id="KW-0378">Hydrolase</keyword>
<evidence type="ECO:0000256" key="4">
    <source>
        <dbReference type="ARBA" id="ARBA00022825"/>
    </source>
</evidence>
<dbReference type="PRINTS" id="PR00723">
    <property type="entry name" value="SUBTILISIN"/>
</dbReference>
<dbReference type="GO" id="GO:0006508">
    <property type="term" value="P:proteolysis"/>
    <property type="evidence" value="ECO:0007669"/>
    <property type="project" value="UniProtKB-KW"/>
</dbReference>
<keyword evidence="4 5" id="KW-0720">Serine protease</keyword>
<dbReference type="PROSITE" id="PS51892">
    <property type="entry name" value="SUBTILASE"/>
    <property type="match status" value="1"/>
</dbReference>
<name>A0A2M8P1K3_9CHLR</name>
<evidence type="ECO:0000256" key="6">
    <source>
        <dbReference type="SAM" id="MobiDB-lite"/>
    </source>
</evidence>
<dbReference type="InterPro" id="IPR036852">
    <property type="entry name" value="Peptidase_S8/S53_dom_sf"/>
</dbReference>
<dbReference type="PANTHER" id="PTHR43806">
    <property type="entry name" value="PEPTIDASE S8"/>
    <property type="match status" value="1"/>
</dbReference>
<evidence type="ECO:0000313" key="9">
    <source>
        <dbReference type="EMBL" id="PJF31418.1"/>
    </source>
</evidence>
<accession>A0A2M8P1K3</accession>
<proteinExistence type="inferred from homology"/>
<feature type="domain" description="Peptidase S8/S53" evidence="8">
    <location>
        <begin position="279"/>
        <end position="406"/>
    </location>
</feature>
<evidence type="ECO:0000256" key="5">
    <source>
        <dbReference type="PROSITE-ProRule" id="PRU01240"/>
    </source>
</evidence>
<evidence type="ECO:0000313" key="10">
    <source>
        <dbReference type="Proteomes" id="UP000228921"/>
    </source>
</evidence>
<evidence type="ECO:0000259" key="8">
    <source>
        <dbReference type="Pfam" id="PF00082"/>
    </source>
</evidence>
<evidence type="ECO:0000256" key="3">
    <source>
        <dbReference type="ARBA" id="ARBA00022801"/>
    </source>
</evidence>
<comment type="similarity">
    <text evidence="1 5">Belongs to the peptidase S8 family.</text>
</comment>
<keyword evidence="2 5" id="KW-0645">Protease</keyword>
<gene>
    <name evidence="9" type="ORF">CUN51_03545</name>
</gene>
<sequence>MKRNVLFAMFGVLAVLIGMVASLPANVSAGPPAQATPTPGGIFIEPENPTPPPVVPPLQPPGDSDGAPVFAPPPTLEELLEQFPDLKPYLDQIRDLAWGDLDLSELYRRVFQIYDARGATGVAAFLKDSGILEKLNIPLSYLDLLIAFDQGGLEAVEELARTRRLINAEDELVAYLLVDDPANVDALKKDLEENLGVSVYGFDLTTEEVEIGIPLELLAQYQTPGSLLAYLVAIGNAEHVVSWRLPIPSVTGGLGLQRGGSPIAQTVGADKWHAAGITGKGVRVGIVDLGFGGVKSLLGSELPATVKTNIPIDRMHRQRENHGTAVAAVVHRVAPDAELYLAFEDNSSQSFAEVLQWLEDNKVQVVNYSVSQLIGPRDGSSYTTQLIELFMRRTGALWINSAGNYALSHTLFEFNPGRRDVHMFGNGNVLPFMTFAPLTTIAMNWDGNWEGGENTEYIFAVVDRNGNEIAVAAEQRRGRRNHYPFQILNFRSEPGRIYYLAVARTRGSTKNIIDIIITNSEIASWAQVPIYSVTAPADAPSVLAVGATDLRGRQIEGYSSQGPTRDDRLKPDLSAPTNEVVPGYNRGFGGTSGAAPAAAGAAALLLQANPSLSNAQLKALLMQSVIDLGDKGADNVYGTGRLALPPPEGINPDEGNVLGGDDDGEGIIIGGDEVTATITDVKTQFNVKVRGIVGLNINTSFTLQNYTGNRLAVVAIFTDMNGNALPSALEDYTLFDTIATGRLVDVRGRNNRFEGVNLFIPNTAFRNVRESRIQFFVAVYDLTNEDDAPQLGISDPITVRLRR</sequence>
<dbReference type="EMBL" id="PGTK01000003">
    <property type="protein sequence ID" value="PJF31418.1"/>
    <property type="molecule type" value="Genomic_DNA"/>
</dbReference>
<dbReference type="PROSITE" id="PS00138">
    <property type="entry name" value="SUBTILASE_SER"/>
    <property type="match status" value="1"/>
</dbReference>
<feature type="region of interest" description="Disordered" evidence="6">
    <location>
        <begin position="28"/>
        <end position="64"/>
    </location>
</feature>
<evidence type="ECO:0000256" key="7">
    <source>
        <dbReference type="SAM" id="SignalP"/>
    </source>
</evidence>
<dbReference type="InterPro" id="IPR050131">
    <property type="entry name" value="Peptidase_S8_subtilisin-like"/>
</dbReference>